<dbReference type="STRING" id="1123024.GCA_000423625_04172"/>
<dbReference type="SUPFAM" id="SSF82866">
    <property type="entry name" value="Multidrug efflux transporter AcrB transmembrane domain"/>
    <property type="match status" value="1"/>
</dbReference>
<feature type="transmembrane region" description="Helical" evidence="9">
    <location>
        <begin position="37"/>
        <end position="57"/>
    </location>
</feature>
<keyword evidence="3 9" id="KW-1003">Cell membrane</keyword>
<feature type="transmembrane region" description="Helical" evidence="9">
    <location>
        <begin position="301"/>
        <end position="324"/>
    </location>
</feature>
<keyword evidence="6 9" id="KW-1133">Transmembrane helix</keyword>
<dbReference type="InterPro" id="IPR005665">
    <property type="entry name" value="SecF_bac"/>
</dbReference>
<evidence type="ECO:0000256" key="4">
    <source>
        <dbReference type="ARBA" id="ARBA00022692"/>
    </source>
</evidence>
<dbReference type="NCBIfam" id="TIGR00966">
    <property type="entry name" value="transloc_SecF"/>
    <property type="match status" value="1"/>
</dbReference>
<reference evidence="12 13" key="1">
    <citation type="submission" date="2019-07" db="EMBL/GenBank/DDBJ databases">
        <title>Whole genome shotgun sequence of Pseudonocardia asaccharolytica NBRC 16224.</title>
        <authorList>
            <person name="Hosoyama A."/>
            <person name="Uohara A."/>
            <person name="Ohji S."/>
            <person name="Ichikawa N."/>
        </authorList>
    </citation>
    <scope>NUCLEOTIDE SEQUENCE [LARGE SCALE GENOMIC DNA]</scope>
    <source>
        <strain evidence="12 13">NBRC 16224</strain>
    </source>
</reference>
<dbReference type="PANTHER" id="PTHR30081">
    <property type="entry name" value="PROTEIN-EXPORT MEMBRANE PROTEIN SEC"/>
    <property type="match status" value="1"/>
</dbReference>
<sequence>MGASRTGTTTGTAKPGVFTRLYTGTGAFDIVGRRKTWYIGFGVLLLICVLSIALRGFNLGVDFTGGTQIQFPATGTAGTISVEQAEEAFRQTVGDDPASVQSVGSGAAESVIIRSEPLDEAQTLALRQTLFDAVQPLGPDGTPSENAISVTAVSGTWGGQITQQAAIALAVFLVLVTIFLALYFERPMAVAALVGLLHDVVVTAGIYSLVGFEVTPSTVIGLLTILGFSLYDTVVVFDKVKENTRSLLGLTRRTYPEAANLAVNQVLMRSINTSLIAVLPVVGLMVVGVGLLGVGTLADLALVQMVGILVGTASSVLLATPILVDLKMRDPRFREHAEKVRLRRRRTAAAPVGEGPDTADAATDVIDDGAPAAELRREQAVAAASGVPARPGKTETPRSGGSRAARPRGKTSRPTGKRRR</sequence>
<evidence type="ECO:0000313" key="13">
    <source>
        <dbReference type="Proteomes" id="UP000321328"/>
    </source>
</evidence>
<dbReference type="GO" id="GO:0006605">
    <property type="term" value="P:protein targeting"/>
    <property type="evidence" value="ECO:0007669"/>
    <property type="project" value="UniProtKB-UniRule"/>
</dbReference>
<evidence type="ECO:0000256" key="5">
    <source>
        <dbReference type="ARBA" id="ARBA00022927"/>
    </source>
</evidence>
<dbReference type="GO" id="GO:0015450">
    <property type="term" value="F:protein-transporting ATPase activity"/>
    <property type="evidence" value="ECO:0007669"/>
    <property type="project" value="InterPro"/>
</dbReference>
<gene>
    <name evidence="9 12" type="primary">secF</name>
    <name evidence="12" type="ORF">PA7_28960</name>
</gene>
<dbReference type="GO" id="GO:0065002">
    <property type="term" value="P:intracellular protein transmembrane transport"/>
    <property type="evidence" value="ECO:0007669"/>
    <property type="project" value="UniProtKB-UniRule"/>
</dbReference>
<evidence type="ECO:0000256" key="7">
    <source>
        <dbReference type="ARBA" id="ARBA00023010"/>
    </source>
</evidence>
<keyword evidence="5 9" id="KW-0653">Protein transport</keyword>
<dbReference type="AlphaFoldDB" id="A0A511D2P3"/>
<keyword evidence="8 9" id="KW-0472">Membrane</keyword>
<dbReference type="InterPro" id="IPR048634">
    <property type="entry name" value="SecD_SecF_C"/>
</dbReference>
<evidence type="ECO:0000256" key="8">
    <source>
        <dbReference type="ARBA" id="ARBA00023136"/>
    </source>
</evidence>
<comment type="subcellular location">
    <subcellularLocation>
        <location evidence="1 9">Cell membrane</location>
        <topology evidence="1 9">Multi-pass membrane protein</topology>
    </subcellularLocation>
</comment>
<dbReference type="InterPro" id="IPR022645">
    <property type="entry name" value="SecD/SecF_bac"/>
</dbReference>
<protein>
    <recommendedName>
        <fullName evidence="9">Protein-export membrane protein SecF</fullName>
    </recommendedName>
</protein>
<dbReference type="OrthoDB" id="9774769at2"/>
<organism evidence="12 13">
    <name type="scientific">Pseudonocardia asaccharolytica DSM 44247 = NBRC 16224</name>
    <dbReference type="NCBI Taxonomy" id="1123024"/>
    <lineage>
        <taxon>Bacteria</taxon>
        <taxon>Bacillati</taxon>
        <taxon>Actinomycetota</taxon>
        <taxon>Actinomycetes</taxon>
        <taxon>Pseudonocardiales</taxon>
        <taxon>Pseudonocardiaceae</taxon>
        <taxon>Pseudonocardia</taxon>
    </lineage>
</organism>
<comment type="function">
    <text evidence="9">Part of the Sec protein translocase complex. Interacts with the SecYEG preprotein conducting channel. SecDF uses the proton motive force (PMF) to complete protein translocation after the ATP-dependent function of SecA.</text>
</comment>
<dbReference type="Pfam" id="PF07549">
    <property type="entry name" value="Sec_GG"/>
    <property type="match status" value="1"/>
</dbReference>
<comment type="caution">
    <text evidence="12">The sequence shown here is derived from an EMBL/GenBank/DDBJ whole genome shotgun (WGS) entry which is preliminary data.</text>
</comment>
<dbReference type="PRINTS" id="PR01755">
    <property type="entry name" value="SECFTRNLCASE"/>
</dbReference>
<dbReference type="Pfam" id="PF02355">
    <property type="entry name" value="SecD_SecF_C"/>
    <property type="match status" value="1"/>
</dbReference>
<dbReference type="InterPro" id="IPR022646">
    <property type="entry name" value="SecD/SecF_CS"/>
</dbReference>
<keyword evidence="2 9" id="KW-0813">Transport</keyword>
<evidence type="ECO:0000313" key="12">
    <source>
        <dbReference type="EMBL" id="GEL19059.1"/>
    </source>
</evidence>
<dbReference type="RefSeq" id="WP_028931495.1">
    <property type="nucleotide sequence ID" value="NZ_AUII01000027.1"/>
</dbReference>
<dbReference type="Gene3D" id="1.20.1640.10">
    <property type="entry name" value="Multidrug efflux transporter AcrB transmembrane domain"/>
    <property type="match status" value="1"/>
</dbReference>
<comment type="subunit">
    <text evidence="9">Forms a complex with SecD. Part of the essential Sec protein translocation apparatus which comprises SecA, SecYEG and auxiliary proteins SecDF. Other proteins may also be involved.</text>
</comment>
<dbReference type="InterPro" id="IPR022813">
    <property type="entry name" value="SecD/SecF_arch_bac"/>
</dbReference>
<feature type="transmembrane region" description="Helical" evidence="9">
    <location>
        <begin position="218"/>
        <end position="237"/>
    </location>
</feature>
<keyword evidence="7 9" id="KW-0811">Translocation</keyword>
<dbReference type="Proteomes" id="UP000321328">
    <property type="component" value="Unassembled WGS sequence"/>
</dbReference>
<evidence type="ECO:0000256" key="6">
    <source>
        <dbReference type="ARBA" id="ARBA00022989"/>
    </source>
</evidence>
<feature type="transmembrane region" description="Helical" evidence="9">
    <location>
        <begin position="165"/>
        <end position="184"/>
    </location>
</feature>
<name>A0A511D2P3_9PSEU</name>
<evidence type="ECO:0000256" key="1">
    <source>
        <dbReference type="ARBA" id="ARBA00004651"/>
    </source>
</evidence>
<evidence type="ECO:0000259" key="11">
    <source>
        <dbReference type="Pfam" id="PF02355"/>
    </source>
</evidence>
<feature type="transmembrane region" description="Helical" evidence="9">
    <location>
        <begin position="191"/>
        <end position="212"/>
    </location>
</feature>
<feature type="compositionally biased region" description="Low complexity" evidence="10">
    <location>
        <begin position="358"/>
        <end position="370"/>
    </location>
</feature>
<dbReference type="EMBL" id="BJVI01000030">
    <property type="protein sequence ID" value="GEL19059.1"/>
    <property type="molecule type" value="Genomic_DNA"/>
</dbReference>
<comment type="similarity">
    <text evidence="9">Belongs to the SecD/SecF family. SecF subfamily.</text>
</comment>
<proteinExistence type="inferred from homology"/>
<evidence type="ECO:0000256" key="10">
    <source>
        <dbReference type="SAM" id="MobiDB-lite"/>
    </source>
</evidence>
<evidence type="ECO:0000256" key="3">
    <source>
        <dbReference type="ARBA" id="ARBA00022475"/>
    </source>
</evidence>
<accession>A0A511D2P3</accession>
<dbReference type="PANTHER" id="PTHR30081:SF8">
    <property type="entry name" value="PROTEIN TRANSLOCASE SUBUNIT SECF"/>
    <property type="match status" value="1"/>
</dbReference>
<feature type="domain" description="Protein export membrane protein SecD/SecF C-terminal" evidence="11">
    <location>
        <begin position="144"/>
        <end position="328"/>
    </location>
</feature>
<keyword evidence="13" id="KW-1185">Reference proteome</keyword>
<feature type="compositionally biased region" description="Basic residues" evidence="10">
    <location>
        <begin position="405"/>
        <end position="420"/>
    </location>
</feature>
<keyword evidence="4 9" id="KW-0812">Transmembrane</keyword>
<evidence type="ECO:0000256" key="9">
    <source>
        <dbReference type="HAMAP-Rule" id="MF_01464"/>
    </source>
</evidence>
<dbReference type="HAMAP" id="MF_01464_B">
    <property type="entry name" value="SecF_B"/>
    <property type="match status" value="1"/>
</dbReference>
<dbReference type="InterPro" id="IPR055344">
    <property type="entry name" value="SecD_SecF_C_bact"/>
</dbReference>
<dbReference type="GO" id="GO:0043952">
    <property type="term" value="P:protein transport by the Sec complex"/>
    <property type="evidence" value="ECO:0007669"/>
    <property type="project" value="UniProtKB-UniRule"/>
</dbReference>
<evidence type="ECO:0000256" key="2">
    <source>
        <dbReference type="ARBA" id="ARBA00022448"/>
    </source>
</evidence>
<feature type="region of interest" description="Disordered" evidence="10">
    <location>
        <begin position="343"/>
        <end position="420"/>
    </location>
</feature>
<dbReference type="GO" id="GO:0005886">
    <property type="term" value="C:plasma membrane"/>
    <property type="evidence" value="ECO:0007669"/>
    <property type="project" value="UniProtKB-SubCell"/>
</dbReference>
<dbReference type="NCBIfam" id="TIGR00916">
    <property type="entry name" value="2A0604s01"/>
    <property type="match status" value="1"/>
</dbReference>
<feature type="transmembrane region" description="Helical" evidence="9">
    <location>
        <begin position="275"/>
        <end position="295"/>
    </location>
</feature>